<keyword evidence="1" id="KW-1133">Transmembrane helix</keyword>
<sequence>MKRISLFNAIFLISGIQIDFASVIINSIPYFYYFGQYQSLRVDI</sequence>
<feature type="transmembrane region" description="Helical" evidence="1">
    <location>
        <begin position="7"/>
        <end position="32"/>
    </location>
</feature>
<keyword evidence="1" id="KW-0472">Membrane</keyword>
<dbReference type="AlphaFoldDB" id="A0A6C0BCT0"/>
<keyword evidence="1" id="KW-0812">Transmembrane</keyword>
<evidence type="ECO:0000256" key="1">
    <source>
        <dbReference type="SAM" id="Phobius"/>
    </source>
</evidence>
<dbReference type="EMBL" id="MN739120">
    <property type="protein sequence ID" value="QHS89860.1"/>
    <property type="molecule type" value="Genomic_DNA"/>
</dbReference>
<reference evidence="2" key="1">
    <citation type="journal article" date="2020" name="Nature">
        <title>Giant virus diversity and host interactions through global metagenomics.</title>
        <authorList>
            <person name="Schulz F."/>
            <person name="Roux S."/>
            <person name="Paez-Espino D."/>
            <person name="Jungbluth S."/>
            <person name="Walsh D.A."/>
            <person name="Denef V.J."/>
            <person name="McMahon K.D."/>
            <person name="Konstantinidis K.T."/>
            <person name="Eloe-Fadrosh E.A."/>
            <person name="Kyrpides N.C."/>
            <person name="Woyke T."/>
        </authorList>
    </citation>
    <scope>NUCLEOTIDE SEQUENCE</scope>
    <source>
        <strain evidence="2">GVMAG-M-3300010160-4</strain>
    </source>
</reference>
<evidence type="ECO:0000313" key="2">
    <source>
        <dbReference type="EMBL" id="QHS89860.1"/>
    </source>
</evidence>
<proteinExistence type="predicted"/>
<accession>A0A6C0BCT0</accession>
<organism evidence="2">
    <name type="scientific">viral metagenome</name>
    <dbReference type="NCBI Taxonomy" id="1070528"/>
    <lineage>
        <taxon>unclassified sequences</taxon>
        <taxon>metagenomes</taxon>
        <taxon>organismal metagenomes</taxon>
    </lineage>
</organism>
<protein>
    <submittedName>
        <fullName evidence="2">Uncharacterized protein</fullName>
    </submittedName>
</protein>
<name>A0A6C0BCT0_9ZZZZ</name>